<keyword evidence="3" id="KW-1185">Reference proteome</keyword>
<accession>A0ABY9X711</accession>
<proteinExistence type="predicted"/>
<reference evidence="2 3" key="1">
    <citation type="submission" date="2019-08" db="EMBL/GenBank/DDBJ databases">
        <title>Archangium and Cystobacter genomes.</title>
        <authorList>
            <person name="Chen I.-C.K."/>
            <person name="Wielgoss S."/>
        </authorList>
    </citation>
    <scope>NUCLEOTIDE SEQUENCE [LARGE SCALE GENOMIC DNA]</scope>
    <source>
        <strain evidence="2 3">Cbm 6</strain>
    </source>
</reference>
<dbReference type="EMBL" id="CP043494">
    <property type="protein sequence ID" value="WNG51182.1"/>
    <property type="molecule type" value="Genomic_DNA"/>
</dbReference>
<gene>
    <name evidence="2" type="ORF">F0U60_48910</name>
</gene>
<dbReference type="PROSITE" id="PS51257">
    <property type="entry name" value="PROKAR_LIPOPROTEIN"/>
    <property type="match status" value="1"/>
</dbReference>
<evidence type="ECO:0000313" key="3">
    <source>
        <dbReference type="Proteomes" id="UP001611383"/>
    </source>
</evidence>
<evidence type="ECO:0000256" key="1">
    <source>
        <dbReference type="SAM" id="SignalP"/>
    </source>
</evidence>
<feature type="chain" id="PRO_5046684322" description="Lipoprotein" evidence="1">
    <location>
        <begin position="23"/>
        <end position="141"/>
    </location>
</feature>
<evidence type="ECO:0000313" key="2">
    <source>
        <dbReference type="EMBL" id="WNG51182.1"/>
    </source>
</evidence>
<dbReference type="RefSeq" id="WP_395811148.1">
    <property type="nucleotide sequence ID" value="NZ_CP043494.1"/>
</dbReference>
<name>A0ABY9X711_9BACT</name>
<organism evidence="2 3">
    <name type="scientific">Archangium minus</name>
    <dbReference type="NCBI Taxonomy" id="83450"/>
    <lineage>
        <taxon>Bacteria</taxon>
        <taxon>Pseudomonadati</taxon>
        <taxon>Myxococcota</taxon>
        <taxon>Myxococcia</taxon>
        <taxon>Myxococcales</taxon>
        <taxon>Cystobacterineae</taxon>
        <taxon>Archangiaceae</taxon>
        <taxon>Archangium</taxon>
    </lineage>
</organism>
<feature type="signal peptide" evidence="1">
    <location>
        <begin position="1"/>
        <end position="22"/>
    </location>
</feature>
<keyword evidence="1" id="KW-0732">Signal</keyword>
<sequence>MKHIGSLLLLAATITGCGTRVAYMPTNTPPRMMQPRSANSVQVFTATKPERPFVEVGLIETQQESIYSVDNETTVFTRLREEAALRGCDGLVLLGSNDGVEIVGTGGMNGGHTSGRTLRGYRGTCIMWKEDTSTASSTDSH</sequence>
<protein>
    <recommendedName>
        <fullName evidence="4">Lipoprotein</fullName>
    </recommendedName>
</protein>
<evidence type="ECO:0008006" key="4">
    <source>
        <dbReference type="Google" id="ProtNLM"/>
    </source>
</evidence>
<dbReference type="Proteomes" id="UP001611383">
    <property type="component" value="Chromosome"/>
</dbReference>